<accession>A0ABT6HZI5</accession>
<evidence type="ECO:0000313" key="2">
    <source>
        <dbReference type="EMBL" id="MDH2393737.1"/>
    </source>
</evidence>
<dbReference type="RefSeq" id="WP_279933075.1">
    <property type="nucleotide sequence ID" value="NZ_JARWBG010000081.1"/>
</dbReference>
<dbReference type="EMBL" id="JARWBG010000081">
    <property type="protein sequence ID" value="MDH2393737.1"/>
    <property type="molecule type" value="Genomic_DNA"/>
</dbReference>
<name>A0ABT6HZI5_9ACTN</name>
<feature type="transmembrane region" description="Helical" evidence="1">
    <location>
        <begin position="96"/>
        <end position="118"/>
    </location>
</feature>
<evidence type="ECO:0000256" key="1">
    <source>
        <dbReference type="SAM" id="Phobius"/>
    </source>
</evidence>
<proteinExistence type="predicted"/>
<keyword evidence="3" id="KW-1185">Reference proteome</keyword>
<organism evidence="2 3">
    <name type="scientific">Streptomyces chengmaiensis</name>
    <dbReference type="NCBI Taxonomy" id="3040919"/>
    <lineage>
        <taxon>Bacteria</taxon>
        <taxon>Bacillati</taxon>
        <taxon>Actinomycetota</taxon>
        <taxon>Actinomycetes</taxon>
        <taxon>Kitasatosporales</taxon>
        <taxon>Streptomycetaceae</taxon>
        <taxon>Streptomyces</taxon>
    </lineage>
</organism>
<evidence type="ECO:0000313" key="3">
    <source>
        <dbReference type="Proteomes" id="UP001223144"/>
    </source>
</evidence>
<keyword evidence="1" id="KW-0472">Membrane</keyword>
<dbReference type="Proteomes" id="UP001223144">
    <property type="component" value="Unassembled WGS sequence"/>
</dbReference>
<comment type="caution">
    <text evidence="2">The sequence shown here is derived from an EMBL/GenBank/DDBJ whole genome shotgun (WGS) entry which is preliminary data.</text>
</comment>
<reference evidence="2 3" key="1">
    <citation type="submission" date="2023-04" db="EMBL/GenBank/DDBJ databases">
        <title>Streptomyces chengmaiensis sp. nov. isolated from the stem of mangrove plant in Hainan.</title>
        <authorList>
            <person name="Huang X."/>
            <person name="Zhou S."/>
            <person name="Chu X."/>
            <person name="Xie Y."/>
            <person name="Lin Y."/>
        </authorList>
    </citation>
    <scope>NUCLEOTIDE SEQUENCE [LARGE SCALE GENOMIC DNA]</scope>
    <source>
        <strain evidence="2 3">HNM0663</strain>
    </source>
</reference>
<keyword evidence="1" id="KW-0812">Transmembrane</keyword>
<protein>
    <submittedName>
        <fullName evidence="2">Uncharacterized protein</fullName>
    </submittedName>
</protein>
<keyword evidence="1" id="KW-1133">Transmembrane helix</keyword>
<sequence length="151" mass="15546">MPVYLARRDTDHHVQELEAPAVTDAAERASGESAQLAWPASAAAASVELAELARDLADADVIVQWHPDGLVLPDLASGPGDTAGIRVTTTRRAPHALYVITAAALIPLTHAAGVLAYLRPLIDAAARSCDGCGAVPGEPCLPNCLPDPSTA</sequence>
<gene>
    <name evidence="2" type="ORF">QCN29_34245</name>
</gene>